<dbReference type="Proteomes" id="UP000054018">
    <property type="component" value="Unassembled WGS sequence"/>
</dbReference>
<protein>
    <submittedName>
        <fullName evidence="1">Uncharacterized protein</fullName>
    </submittedName>
</protein>
<dbReference type="AlphaFoldDB" id="A0A0C9ZCY8"/>
<feature type="non-terminal residue" evidence="1">
    <location>
        <position position="53"/>
    </location>
</feature>
<reference evidence="2" key="2">
    <citation type="submission" date="2015-01" db="EMBL/GenBank/DDBJ databases">
        <title>Evolutionary Origins and Diversification of the Mycorrhizal Mutualists.</title>
        <authorList>
            <consortium name="DOE Joint Genome Institute"/>
            <consortium name="Mycorrhizal Genomics Consortium"/>
            <person name="Kohler A."/>
            <person name="Kuo A."/>
            <person name="Nagy L.G."/>
            <person name="Floudas D."/>
            <person name="Copeland A."/>
            <person name="Barry K.W."/>
            <person name="Cichocki N."/>
            <person name="Veneault-Fourrey C."/>
            <person name="LaButti K."/>
            <person name="Lindquist E.A."/>
            <person name="Lipzen A."/>
            <person name="Lundell T."/>
            <person name="Morin E."/>
            <person name="Murat C."/>
            <person name="Riley R."/>
            <person name="Ohm R."/>
            <person name="Sun H."/>
            <person name="Tunlid A."/>
            <person name="Henrissat B."/>
            <person name="Grigoriev I.V."/>
            <person name="Hibbett D.S."/>
            <person name="Martin F."/>
        </authorList>
    </citation>
    <scope>NUCLEOTIDE SEQUENCE [LARGE SCALE GENOMIC DNA]</scope>
    <source>
        <strain evidence="2">441</strain>
    </source>
</reference>
<reference evidence="1 2" key="1">
    <citation type="submission" date="2014-04" db="EMBL/GenBank/DDBJ databases">
        <authorList>
            <consortium name="DOE Joint Genome Institute"/>
            <person name="Kuo A."/>
            <person name="Kohler A."/>
            <person name="Costa M.D."/>
            <person name="Nagy L.G."/>
            <person name="Floudas D."/>
            <person name="Copeland A."/>
            <person name="Barry K.W."/>
            <person name="Cichocki N."/>
            <person name="Veneault-Fourrey C."/>
            <person name="LaButti K."/>
            <person name="Lindquist E.A."/>
            <person name="Lipzen A."/>
            <person name="Lundell T."/>
            <person name="Morin E."/>
            <person name="Murat C."/>
            <person name="Sun H."/>
            <person name="Tunlid A."/>
            <person name="Henrissat B."/>
            <person name="Grigoriev I.V."/>
            <person name="Hibbett D.S."/>
            <person name="Martin F."/>
            <person name="Nordberg H.P."/>
            <person name="Cantor M.N."/>
            <person name="Hua S.X."/>
        </authorList>
    </citation>
    <scope>NUCLEOTIDE SEQUENCE [LARGE SCALE GENOMIC DNA]</scope>
    <source>
        <strain evidence="1 2">441</strain>
    </source>
</reference>
<gene>
    <name evidence="1" type="ORF">PISMIDRAFT_674983</name>
</gene>
<proteinExistence type="predicted"/>
<sequence length="53" mass="6031">MDHKIAFAKRCIWYLIPDSRHLPQAPGFTLSFWFRSCACLRVRGAPHNGSASL</sequence>
<organism evidence="1 2">
    <name type="scientific">Pisolithus microcarpus 441</name>
    <dbReference type="NCBI Taxonomy" id="765257"/>
    <lineage>
        <taxon>Eukaryota</taxon>
        <taxon>Fungi</taxon>
        <taxon>Dikarya</taxon>
        <taxon>Basidiomycota</taxon>
        <taxon>Agaricomycotina</taxon>
        <taxon>Agaricomycetes</taxon>
        <taxon>Agaricomycetidae</taxon>
        <taxon>Boletales</taxon>
        <taxon>Sclerodermatineae</taxon>
        <taxon>Pisolithaceae</taxon>
        <taxon>Pisolithus</taxon>
    </lineage>
</organism>
<keyword evidence="2" id="KW-1185">Reference proteome</keyword>
<name>A0A0C9ZCY8_9AGAM</name>
<dbReference type="HOGENOM" id="CLU_3074355_0_0_1"/>
<accession>A0A0C9ZCY8</accession>
<evidence type="ECO:0000313" key="1">
    <source>
        <dbReference type="EMBL" id="KIK27151.1"/>
    </source>
</evidence>
<dbReference type="EMBL" id="KN833697">
    <property type="protein sequence ID" value="KIK27151.1"/>
    <property type="molecule type" value="Genomic_DNA"/>
</dbReference>
<evidence type="ECO:0000313" key="2">
    <source>
        <dbReference type="Proteomes" id="UP000054018"/>
    </source>
</evidence>